<feature type="domain" description="Copper resistance protein D" evidence="7">
    <location>
        <begin position="249"/>
        <end position="347"/>
    </location>
</feature>
<dbReference type="PROSITE" id="PS51257">
    <property type="entry name" value="PROKAR_LIPOPROTEIN"/>
    <property type="match status" value="1"/>
</dbReference>
<feature type="transmembrane region" description="Helical" evidence="6">
    <location>
        <begin position="56"/>
        <end position="75"/>
    </location>
</feature>
<evidence type="ECO:0000256" key="5">
    <source>
        <dbReference type="ARBA" id="ARBA00023136"/>
    </source>
</evidence>
<feature type="transmembrane region" description="Helical" evidence="6">
    <location>
        <begin position="286"/>
        <end position="306"/>
    </location>
</feature>
<evidence type="ECO:0000256" key="2">
    <source>
        <dbReference type="ARBA" id="ARBA00022475"/>
    </source>
</evidence>
<evidence type="ECO:0000313" key="8">
    <source>
        <dbReference type="EMBL" id="GAA3704024.1"/>
    </source>
</evidence>
<feature type="transmembrane region" description="Helical" evidence="6">
    <location>
        <begin position="96"/>
        <end position="118"/>
    </location>
</feature>
<dbReference type="InterPro" id="IPR032694">
    <property type="entry name" value="CopC/D"/>
</dbReference>
<evidence type="ECO:0000259" key="7">
    <source>
        <dbReference type="Pfam" id="PF05425"/>
    </source>
</evidence>
<keyword evidence="5 6" id="KW-0472">Membrane</keyword>
<gene>
    <name evidence="8" type="ORF">GCM10022377_17160</name>
</gene>
<evidence type="ECO:0000256" key="1">
    <source>
        <dbReference type="ARBA" id="ARBA00004651"/>
    </source>
</evidence>
<feature type="transmembrane region" description="Helical" evidence="6">
    <location>
        <begin position="138"/>
        <end position="163"/>
    </location>
</feature>
<feature type="transmembrane region" description="Helical" evidence="6">
    <location>
        <begin position="622"/>
        <end position="643"/>
    </location>
</feature>
<comment type="caution">
    <text evidence="8">The sequence shown here is derived from an EMBL/GenBank/DDBJ whole genome shotgun (WGS) entry which is preliminary data.</text>
</comment>
<accession>A0ABP7DD33</accession>
<feature type="transmembrane region" description="Helical" evidence="6">
    <location>
        <begin position="249"/>
        <end position="274"/>
    </location>
</feature>
<evidence type="ECO:0000256" key="4">
    <source>
        <dbReference type="ARBA" id="ARBA00022989"/>
    </source>
</evidence>
<comment type="subcellular location">
    <subcellularLocation>
        <location evidence="1">Cell membrane</location>
        <topology evidence="1">Multi-pass membrane protein</topology>
    </subcellularLocation>
</comment>
<evidence type="ECO:0000256" key="6">
    <source>
        <dbReference type="SAM" id="Phobius"/>
    </source>
</evidence>
<dbReference type="PANTHER" id="PTHR34820">
    <property type="entry name" value="INNER MEMBRANE PROTEIN YEBZ"/>
    <property type="match status" value="1"/>
</dbReference>
<feature type="transmembrane region" description="Helical" evidence="6">
    <location>
        <begin position="422"/>
        <end position="446"/>
    </location>
</feature>
<feature type="transmembrane region" description="Helical" evidence="6">
    <location>
        <begin position="170"/>
        <end position="192"/>
    </location>
</feature>
<evidence type="ECO:0000256" key="3">
    <source>
        <dbReference type="ARBA" id="ARBA00022692"/>
    </source>
</evidence>
<dbReference type="InterPro" id="IPR008457">
    <property type="entry name" value="Cu-R_CopD_dom"/>
</dbReference>
<keyword evidence="4 6" id="KW-1133">Transmembrane helix</keyword>
<keyword evidence="3 6" id="KW-0812">Transmembrane</keyword>
<keyword evidence="2" id="KW-1003">Cell membrane</keyword>
<evidence type="ECO:0000313" key="9">
    <source>
        <dbReference type="Proteomes" id="UP001501536"/>
    </source>
</evidence>
<feature type="transmembrane region" description="Helical" evidence="6">
    <location>
        <begin position="452"/>
        <end position="479"/>
    </location>
</feature>
<dbReference type="Pfam" id="PF09678">
    <property type="entry name" value="Caa3_CtaG"/>
    <property type="match status" value="1"/>
</dbReference>
<dbReference type="PANTHER" id="PTHR34820:SF4">
    <property type="entry name" value="INNER MEMBRANE PROTEIN YEBZ"/>
    <property type="match status" value="1"/>
</dbReference>
<keyword evidence="9" id="KW-1185">Reference proteome</keyword>
<proteinExistence type="predicted"/>
<organism evidence="8 9">
    <name type="scientific">Zhihengliuella alba</name>
    <dbReference type="NCBI Taxonomy" id="547018"/>
    <lineage>
        <taxon>Bacteria</taxon>
        <taxon>Bacillati</taxon>
        <taxon>Actinomycetota</taxon>
        <taxon>Actinomycetes</taxon>
        <taxon>Micrococcales</taxon>
        <taxon>Micrococcaceae</taxon>
        <taxon>Zhihengliuella</taxon>
    </lineage>
</organism>
<reference evidence="9" key="1">
    <citation type="journal article" date="2019" name="Int. J. Syst. Evol. Microbiol.">
        <title>The Global Catalogue of Microorganisms (GCM) 10K type strain sequencing project: providing services to taxonomists for standard genome sequencing and annotation.</title>
        <authorList>
            <consortium name="The Broad Institute Genomics Platform"/>
            <consortium name="The Broad Institute Genome Sequencing Center for Infectious Disease"/>
            <person name="Wu L."/>
            <person name="Ma J."/>
        </authorList>
    </citation>
    <scope>NUCLEOTIDE SEQUENCE [LARGE SCALE GENOMIC DNA]</scope>
    <source>
        <strain evidence="9">JCM 16961</strain>
    </source>
</reference>
<feature type="transmembrane region" description="Helical" evidence="6">
    <location>
        <begin position="326"/>
        <end position="347"/>
    </location>
</feature>
<dbReference type="Pfam" id="PF05425">
    <property type="entry name" value="CopD"/>
    <property type="match status" value="1"/>
</dbReference>
<feature type="transmembrane region" description="Helical" evidence="6">
    <location>
        <begin position="204"/>
        <end position="228"/>
    </location>
</feature>
<dbReference type="Proteomes" id="UP001501536">
    <property type="component" value="Unassembled WGS sequence"/>
</dbReference>
<dbReference type="EMBL" id="BAABCJ010000002">
    <property type="protein sequence ID" value="GAA3704024.1"/>
    <property type="molecule type" value="Genomic_DNA"/>
</dbReference>
<protein>
    <submittedName>
        <fullName evidence="8">Cytochrome c oxidase assembly protein</fullName>
    </submittedName>
</protein>
<feature type="transmembrane region" description="Helical" evidence="6">
    <location>
        <begin position="390"/>
        <end position="410"/>
    </location>
</feature>
<sequence length="688" mass="73223">MRVKPQQLAVPAVFAGLLACVVALVYTGTAAAGQLADPGAITRWGLPLAKTIHHGAMATTVGALVFAAAILPRGLKPTRTDAGAGGEHPAFTRTMNLAGGAATVWTLAAAVVLVLTFSDVSGLPLQTTDAYTTGMLDFILNIPTGTAWAWMVVLAAVTASWAFGVRSPAGIAIGAVLAMVGALPLSLIGHAGGSDDHWAAVNGMLLHLVGVCLWAGGIAVLACLAGRLDAPAPGRAPAERQRPVLTGVVLSRFSWLATVAIGLVLLSGVVSALLRVQSFADLASPYGVVLLAKVALTVLLGVLGYLHRRRTIPALLAGRISAAAAAWRIVAVETIVMAAVFGLATVLGRTAPPVPELEPENPSPARFLTGYELPPPLTAESWVTSWRIDWLWVAIIAILAVFYLYGFVTLRRRGDAWPVLRLVSWLVGLAALFYITSGVLAVYGMVLFSSHMVGHMALTMVVPFFLVLGAPVTLALKAVPARTDGSRGPREWILSIVHSPVSRVITHPLFAAANFAGSIIIFYNTDLFRFALSEHVGHELMNVHFLLTGYIFALNMIGADPLPKRAPYPFRLVVLLATMSFHAFYGVSIMGSESLIQASWFGSMGREWGADPMADQKFGAGAMWGIGEVPTLLLALGVMFAWSRSSEREAKRRDRKADRDDEAELAAYNAMFRDLNQHDEELDRRGPS</sequence>
<feature type="transmembrane region" description="Helical" evidence="6">
    <location>
        <begin position="572"/>
        <end position="591"/>
    </location>
</feature>
<feature type="transmembrane region" description="Helical" evidence="6">
    <location>
        <begin position="543"/>
        <end position="560"/>
    </location>
</feature>
<feature type="transmembrane region" description="Helical" evidence="6">
    <location>
        <begin position="500"/>
        <end position="523"/>
    </location>
</feature>
<name>A0ABP7DD33_9MICC</name>
<dbReference type="InterPro" id="IPR019108">
    <property type="entry name" value="Caa3_assmbl_CtaG-rel"/>
</dbReference>